<dbReference type="SUPFAM" id="SSF52777">
    <property type="entry name" value="CoA-dependent acyltransferases"/>
    <property type="match status" value="1"/>
</dbReference>
<protein>
    <recommendedName>
        <fullName evidence="4">Condensation domain-containing protein</fullName>
    </recommendedName>
</protein>
<feature type="region of interest" description="Disordered" evidence="1">
    <location>
        <begin position="85"/>
        <end position="125"/>
    </location>
</feature>
<gene>
    <name evidence="2" type="ORF">FFZ77_20735</name>
</gene>
<dbReference type="PANTHER" id="PTHR45398:SF1">
    <property type="entry name" value="ENZYME, PUTATIVE (JCVI)-RELATED"/>
    <property type="match status" value="1"/>
</dbReference>
<evidence type="ECO:0008006" key="4">
    <source>
        <dbReference type="Google" id="ProtNLM"/>
    </source>
</evidence>
<comment type="caution">
    <text evidence="2">The sequence shown here is derived from an EMBL/GenBank/DDBJ whole genome shotgun (WGS) entry which is preliminary data.</text>
</comment>
<evidence type="ECO:0000313" key="2">
    <source>
        <dbReference type="EMBL" id="MQS37965.1"/>
    </source>
</evidence>
<evidence type="ECO:0000256" key="1">
    <source>
        <dbReference type="SAM" id="MobiDB-lite"/>
    </source>
</evidence>
<proteinExistence type="predicted"/>
<reference evidence="2 3" key="1">
    <citation type="submission" date="2019-06" db="EMBL/GenBank/DDBJ databases">
        <title>Comparative genomics and metabolomics analyses of clavulanic acid producing Streptomyces species provides insight into specialized metabolism and evolution of beta-lactam biosynthetic gene clusters.</title>
        <authorList>
            <person name="Moore M.A."/>
            <person name="Cruz-Morales P."/>
            <person name="Barona Gomez F."/>
            <person name="Kapil T."/>
        </authorList>
    </citation>
    <scope>NUCLEOTIDE SEQUENCE [LARGE SCALE GENOMIC DNA]</scope>
    <source>
        <strain evidence="2 3">T-272</strain>
    </source>
</reference>
<dbReference type="NCBIfam" id="TIGR01720">
    <property type="entry name" value="NRPS-para261"/>
    <property type="match status" value="1"/>
</dbReference>
<evidence type="ECO:0000313" key="3">
    <source>
        <dbReference type="Proteomes" id="UP000460558"/>
    </source>
</evidence>
<accession>A0ABW9NXA9</accession>
<sequence length="220" mass="23233">MGWFTSSHPVRLRLGTTDFTGLRRGGNAAGRAVKRIKEQLRAVPGDGLGYGMLRYLNPDTAPQLAALPTAQIGFNYLGRFAASKPADEAGPETAGAQGPSKEAGGPPADRLKDWQSAGEGGADTDTQVPVMHALEIMAVVHDLPEGPQLSLSVFWPQELLTEPSVQILIDSWVAMLTGLVAHTSGSGGGGHTPSDFPLVEVSQDELDEFEAAAKYIEEGE</sequence>
<keyword evidence="3" id="KW-1185">Reference proteome</keyword>
<dbReference type="Gene3D" id="3.30.559.30">
    <property type="entry name" value="Nonribosomal peptide synthetase, condensation domain"/>
    <property type="match status" value="1"/>
</dbReference>
<organism evidence="2 3">
    <name type="scientific">Streptomyces katsurahamanus</name>
    <dbReference type="NCBI Taxonomy" id="2577098"/>
    <lineage>
        <taxon>Bacteria</taxon>
        <taxon>Bacillati</taxon>
        <taxon>Actinomycetota</taxon>
        <taxon>Actinomycetes</taxon>
        <taxon>Kitasatosporales</taxon>
        <taxon>Streptomycetaceae</taxon>
        <taxon>Streptomyces</taxon>
    </lineage>
</organism>
<dbReference type="PANTHER" id="PTHR45398">
    <property type="match status" value="1"/>
</dbReference>
<dbReference type="Proteomes" id="UP000460558">
    <property type="component" value="Unassembled WGS sequence"/>
</dbReference>
<name>A0ABW9NXA9_9ACTN</name>
<dbReference type="EMBL" id="VDEQ01000228">
    <property type="protein sequence ID" value="MQS37965.1"/>
    <property type="molecule type" value="Genomic_DNA"/>
</dbReference>
<dbReference type="InterPro" id="IPR010060">
    <property type="entry name" value="NRPS_synth"/>
</dbReference>